<comment type="caution">
    <text evidence="3">The sequence shown here is derived from an EMBL/GenBank/DDBJ whole genome shotgun (WGS) entry which is preliminary data.</text>
</comment>
<reference evidence="3" key="1">
    <citation type="submission" date="2019-08" db="EMBL/GenBank/DDBJ databases">
        <title>The improved chromosome-level genome for the pearl oyster Pinctada fucata martensii using PacBio sequencing and Hi-C.</title>
        <authorList>
            <person name="Zheng Z."/>
        </authorList>
    </citation>
    <scope>NUCLEOTIDE SEQUENCE</scope>
    <source>
        <strain evidence="3">ZZ-2019</strain>
        <tissue evidence="3">Adductor muscle</tissue>
    </source>
</reference>
<evidence type="ECO:0000313" key="4">
    <source>
        <dbReference type="Proteomes" id="UP001186944"/>
    </source>
</evidence>
<organism evidence="3 4">
    <name type="scientific">Pinctada imbricata</name>
    <name type="common">Atlantic pearl-oyster</name>
    <name type="synonym">Pinctada martensii</name>
    <dbReference type="NCBI Taxonomy" id="66713"/>
    <lineage>
        <taxon>Eukaryota</taxon>
        <taxon>Metazoa</taxon>
        <taxon>Spiralia</taxon>
        <taxon>Lophotrochozoa</taxon>
        <taxon>Mollusca</taxon>
        <taxon>Bivalvia</taxon>
        <taxon>Autobranchia</taxon>
        <taxon>Pteriomorphia</taxon>
        <taxon>Pterioida</taxon>
        <taxon>Pterioidea</taxon>
        <taxon>Pteriidae</taxon>
        <taxon>Pinctada</taxon>
    </lineage>
</organism>
<sequence length="63" mass="7122">TNILSCKFFSISIFILYLQFSSECFCGNELNTTKRPEKECNMPCSGNKIQICGGNQKMSVYLV</sequence>
<feature type="domain" description="WSC" evidence="2">
    <location>
        <begin position="1"/>
        <end position="63"/>
    </location>
</feature>
<evidence type="ECO:0000256" key="1">
    <source>
        <dbReference type="SAM" id="SignalP"/>
    </source>
</evidence>
<dbReference type="PROSITE" id="PS51212">
    <property type="entry name" value="WSC"/>
    <property type="match status" value="1"/>
</dbReference>
<keyword evidence="4" id="KW-1185">Reference proteome</keyword>
<name>A0AA88YRP0_PINIB</name>
<feature type="non-terminal residue" evidence="3">
    <location>
        <position position="1"/>
    </location>
</feature>
<keyword evidence="1" id="KW-0732">Signal</keyword>
<evidence type="ECO:0000259" key="2">
    <source>
        <dbReference type="PROSITE" id="PS51212"/>
    </source>
</evidence>
<accession>A0AA88YRP0</accession>
<feature type="chain" id="PRO_5041639464" description="WSC domain-containing protein" evidence="1">
    <location>
        <begin position="25"/>
        <end position="63"/>
    </location>
</feature>
<feature type="signal peptide" evidence="1">
    <location>
        <begin position="1"/>
        <end position="24"/>
    </location>
</feature>
<dbReference type="Proteomes" id="UP001186944">
    <property type="component" value="Unassembled WGS sequence"/>
</dbReference>
<dbReference type="InterPro" id="IPR002889">
    <property type="entry name" value="WSC_carb-bd"/>
</dbReference>
<evidence type="ECO:0000313" key="3">
    <source>
        <dbReference type="EMBL" id="KAK3103146.1"/>
    </source>
</evidence>
<gene>
    <name evidence="3" type="ORF">FSP39_016819</name>
</gene>
<proteinExistence type="predicted"/>
<protein>
    <recommendedName>
        <fullName evidence="2">WSC domain-containing protein</fullName>
    </recommendedName>
</protein>
<dbReference type="AlphaFoldDB" id="A0AA88YRP0"/>
<dbReference type="Pfam" id="PF01822">
    <property type="entry name" value="WSC"/>
    <property type="match status" value="1"/>
</dbReference>
<dbReference type="EMBL" id="VSWD01000005">
    <property type="protein sequence ID" value="KAK3103146.1"/>
    <property type="molecule type" value="Genomic_DNA"/>
</dbReference>